<dbReference type="EMBL" id="CP042185">
    <property type="protein sequence ID" value="QDS67768.1"/>
    <property type="molecule type" value="Genomic_DNA"/>
</dbReference>
<evidence type="ECO:0000256" key="1">
    <source>
        <dbReference type="SAM" id="MobiDB-lite"/>
    </source>
</evidence>
<feature type="compositionally biased region" description="Basic and acidic residues" evidence="1">
    <location>
        <begin position="322"/>
        <end position="365"/>
    </location>
</feature>
<gene>
    <name evidence="3" type="ORF">FKW77_006395</name>
</gene>
<keyword evidence="2" id="KW-0472">Membrane</keyword>
<name>A0A517KWK3_9PEZI</name>
<evidence type="ECO:0000313" key="4">
    <source>
        <dbReference type="Proteomes" id="UP000316270"/>
    </source>
</evidence>
<proteinExistence type="predicted"/>
<accession>A0A517KWK3</accession>
<keyword evidence="2" id="KW-1133">Transmembrane helix</keyword>
<organism evidence="3 4">
    <name type="scientific">Venturia effusa</name>
    <dbReference type="NCBI Taxonomy" id="50376"/>
    <lineage>
        <taxon>Eukaryota</taxon>
        <taxon>Fungi</taxon>
        <taxon>Dikarya</taxon>
        <taxon>Ascomycota</taxon>
        <taxon>Pezizomycotina</taxon>
        <taxon>Dothideomycetes</taxon>
        <taxon>Pleosporomycetidae</taxon>
        <taxon>Venturiales</taxon>
        <taxon>Venturiaceae</taxon>
        <taxon>Venturia</taxon>
    </lineage>
</organism>
<dbReference type="OrthoDB" id="10616724at2759"/>
<dbReference type="Proteomes" id="UP000316270">
    <property type="component" value="Chromosome 1"/>
</dbReference>
<keyword evidence="4" id="KW-1185">Reference proteome</keyword>
<evidence type="ECO:0000256" key="2">
    <source>
        <dbReference type="SAM" id="Phobius"/>
    </source>
</evidence>
<dbReference type="AlphaFoldDB" id="A0A517KWK3"/>
<keyword evidence="2" id="KW-0812">Transmembrane</keyword>
<feature type="transmembrane region" description="Helical" evidence="2">
    <location>
        <begin position="22"/>
        <end position="44"/>
    </location>
</feature>
<feature type="region of interest" description="Disordered" evidence="1">
    <location>
        <begin position="322"/>
        <end position="376"/>
    </location>
</feature>
<feature type="compositionally biased region" description="Low complexity" evidence="1">
    <location>
        <begin position="173"/>
        <end position="184"/>
    </location>
</feature>
<sequence length="376" mass="43373">MEDRSNSPLFRRSSGPESLTKIAIITGAVIGSVVIIISLCALLVRHHRRQTLKKDEEQDRGRDASHRRERLLEEQRQHWDAQYEEGDIPPQRLLTYRHEFWNLTEKARDAMIPVPLKRRWSDDATILADDDTQSNTYEDRATHEAERRFVMQRWWEDHGQHAASPQLDHGVQSSEFNNSGSHSSPMPPTRHLKLTDDVELGVLQSPISPHAHQDMPPRASSNSNIDAVAPQRELNREHGHNPSFQVYLADRDSELHDMHNALDNQNVTRPGLLGVPDVNRSRAAPSMISSAFSGVTWNMPDGFGYRRNTARHSINTEAETILSHDEYRGDARRNREERRRRELQEEQGREAKEHEDELRDYEVRRNLNRAKNGDVG</sequence>
<evidence type="ECO:0000313" key="3">
    <source>
        <dbReference type="EMBL" id="QDS67768.1"/>
    </source>
</evidence>
<protein>
    <submittedName>
        <fullName evidence="3">Uncharacterized protein</fullName>
    </submittedName>
</protein>
<feature type="region of interest" description="Disordered" evidence="1">
    <location>
        <begin position="160"/>
        <end position="192"/>
    </location>
</feature>
<reference evidence="3 4" key="1">
    <citation type="submission" date="2019-07" db="EMBL/GenBank/DDBJ databases">
        <title>Finished genome of Venturia effusa.</title>
        <authorList>
            <person name="Young C.A."/>
            <person name="Cox M.P."/>
            <person name="Ganley A.R.D."/>
            <person name="David W.J."/>
        </authorList>
    </citation>
    <scope>NUCLEOTIDE SEQUENCE [LARGE SCALE GENOMIC DNA]</scope>
    <source>
        <strain evidence="4">albino</strain>
    </source>
</reference>